<evidence type="ECO:0000313" key="3">
    <source>
        <dbReference type="Proteomes" id="UP001632038"/>
    </source>
</evidence>
<name>A0ABD3BRC9_9LAMI</name>
<dbReference type="PANTHER" id="PTHR34835">
    <property type="entry name" value="OS07G0283600 PROTEIN-RELATED"/>
    <property type="match status" value="1"/>
</dbReference>
<feature type="compositionally biased region" description="Polar residues" evidence="1">
    <location>
        <begin position="754"/>
        <end position="770"/>
    </location>
</feature>
<sequence length="770" mass="85961">MNTRLAKVKREIGADMARKAEKHKQPRKTKLPTTGVITEDMMTDEVNDKFEAEKDAENVRVNDKFEAEKDAENVRDTTELVNQAPRPVNEVNDKFEAEKAAENLREPTDVVLVEGNPPNQGIENMEAENDIETVEVAQNMWAQLLEKMVTESIATEKTGHVNVVGPKQVDQSSDTLAKDKRTLKPSRRKNTVGKKAAIGIIIREPGVGNDKGATGSSTKDISKDAVGQSTKTKADVTNKGKKVADVAEIDRVGKRRKGEVCIDKEKKPKRTKNVQGESSTREQNTDDVEPEVYPTMKTRNAGYALIRVFKQLSTEQRKTVESMGFGGLLDFNVAETPSTLGYWLLENFDPMACVIKLRNGRELRVEADDVTHVLGIPNGRTVIKRKAKNLPDPVVTEFKSFFTNSSPNITAYSVGDELLTRGADCIWFKRMFLILITTCLVECCGNGYVMSRIIPNFEDPDRARELSWGPYIKKCLAEEVIEWREKKNKPEAFFTGPLMFLMLLYVDRVELMDVLVTRVCPSMKGWTCTLIRQREKNEVMAGGFGRGYPVDRVKVEANEHQSGSTYRRSSPLSGNAQVCDNGDGKGIAESSVQSFAETLLRKSRLVAETISEIIDMVQSAPVSFTEDPNLMKLVGRTEHLVGCKLAKTEISEPVYDDAEPISTWDNEDFWSGPEITAMMDGLTKGISKRDEFRAMPFDSPPFDLGLTQDYPDPVVHRETHKNCPPKSTETERGVRTKVTIVEEVIKNGKGKAKMSTQEASLDAPTQSSRM</sequence>
<keyword evidence="3" id="KW-1185">Reference proteome</keyword>
<gene>
    <name evidence="2" type="ORF">CASFOL_034586</name>
</gene>
<dbReference type="AlphaFoldDB" id="A0ABD3BRC9"/>
<proteinExistence type="predicted"/>
<comment type="caution">
    <text evidence="2">The sequence shown here is derived from an EMBL/GenBank/DDBJ whole genome shotgun (WGS) entry which is preliminary data.</text>
</comment>
<organism evidence="2 3">
    <name type="scientific">Castilleja foliolosa</name>
    <dbReference type="NCBI Taxonomy" id="1961234"/>
    <lineage>
        <taxon>Eukaryota</taxon>
        <taxon>Viridiplantae</taxon>
        <taxon>Streptophyta</taxon>
        <taxon>Embryophyta</taxon>
        <taxon>Tracheophyta</taxon>
        <taxon>Spermatophyta</taxon>
        <taxon>Magnoliopsida</taxon>
        <taxon>eudicotyledons</taxon>
        <taxon>Gunneridae</taxon>
        <taxon>Pentapetalae</taxon>
        <taxon>asterids</taxon>
        <taxon>lamiids</taxon>
        <taxon>Lamiales</taxon>
        <taxon>Orobanchaceae</taxon>
        <taxon>Pedicularideae</taxon>
        <taxon>Castillejinae</taxon>
        <taxon>Castilleja</taxon>
    </lineage>
</organism>
<reference evidence="3" key="1">
    <citation type="journal article" date="2024" name="IScience">
        <title>Strigolactones Initiate the Formation of Haustorium-like Structures in Castilleja.</title>
        <authorList>
            <person name="Buerger M."/>
            <person name="Peterson D."/>
            <person name="Chory J."/>
        </authorList>
    </citation>
    <scope>NUCLEOTIDE SEQUENCE [LARGE SCALE GENOMIC DNA]</scope>
</reference>
<dbReference type="PANTHER" id="PTHR34835:SF90">
    <property type="entry name" value="AMINOTRANSFERASE-LIKE PLANT MOBILE DOMAIN-CONTAINING PROTEIN"/>
    <property type="match status" value="1"/>
</dbReference>
<feature type="compositionally biased region" description="Basic and acidic residues" evidence="1">
    <location>
        <begin position="8"/>
        <end position="19"/>
    </location>
</feature>
<accession>A0ABD3BRC9</accession>
<feature type="region of interest" description="Disordered" evidence="1">
    <location>
        <begin position="749"/>
        <end position="770"/>
    </location>
</feature>
<dbReference type="EMBL" id="JAVIJP010000066">
    <property type="protein sequence ID" value="KAL3619674.1"/>
    <property type="molecule type" value="Genomic_DNA"/>
</dbReference>
<dbReference type="Proteomes" id="UP001632038">
    <property type="component" value="Unassembled WGS sequence"/>
</dbReference>
<feature type="compositionally biased region" description="Basic residues" evidence="1">
    <location>
        <begin position="20"/>
        <end position="30"/>
    </location>
</feature>
<protein>
    <submittedName>
        <fullName evidence="2">Uncharacterized protein</fullName>
    </submittedName>
</protein>
<evidence type="ECO:0000256" key="1">
    <source>
        <dbReference type="SAM" id="MobiDB-lite"/>
    </source>
</evidence>
<evidence type="ECO:0000313" key="2">
    <source>
        <dbReference type="EMBL" id="KAL3619674.1"/>
    </source>
</evidence>
<feature type="region of interest" description="Disordered" evidence="1">
    <location>
        <begin position="266"/>
        <end position="287"/>
    </location>
</feature>
<feature type="region of interest" description="Disordered" evidence="1">
    <location>
        <begin position="1"/>
        <end position="42"/>
    </location>
</feature>